<dbReference type="InterPro" id="IPR001783">
    <property type="entry name" value="Lumazine-bd"/>
</dbReference>
<evidence type="ECO:0000256" key="1">
    <source>
        <dbReference type="ARBA" id="ARBA00022737"/>
    </source>
</evidence>
<feature type="repeat" description="Lumazine-binding" evidence="3">
    <location>
        <begin position="99"/>
        <end position="197"/>
    </location>
</feature>
<dbReference type="EMBL" id="QPGL01000002">
    <property type="protein sequence ID" value="RCS70591.1"/>
    <property type="molecule type" value="Genomic_DNA"/>
</dbReference>
<dbReference type="NCBIfam" id="NF006767">
    <property type="entry name" value="PRK09289.1"/>
    <property type="match status" value="1"/>
</dbReference>
<accession>A0A368LIU0</accession>
<dbReference type="NCBIfam" id="TIGR00187">
    <property type="entry name" value="ribE"/>
    <property type="match status" value="1"/>
</dbReference>
<dbReference type="InterPro" id="IPR026017">
    <property type="entry name" value="Lumazine-bd_dom"/>
</dbReference>
<dbReference type="GeneID" id="303190102"/>
<proteinExistence type="predicted"/>
<dbReference type="GO" id="GO:0009231">
    <property type="term" value="P:riboflavin biosynthetic process"/>
    <property type="evidence" value="ECO:0007669"/>
    <property type="project" value="TreeGrafter"/>
</dbReference>
<dbReference type="AlphaFoldDB" id="A0A368LIU0"/>
<name>A0A368LIU0_9VIBR</name>
<dbReference type="OrthoDB" id="9788537at2"/>
<dbReference type="NCBIfam" id="NF009566">
    <property type="entry name" value="PRK13020.1"/>
    <property type="match status" value="1"/>
</dbReference>
<dbReference type="PANTHER" id="PTHR21098">
    <property type="entry name" value="RIBOFLAVIN SYNTHASE ALPHA CHAIN"/>
    <property type="match status" value="1"/>
</dbReference>
<dbReference type="EC" id="2.5.1.9" evidence="2"/>
<dbReference type="InterPro" id="IPR023366">
    <property type="entry name" value="ATP_synth_asu-like_sf"/>
</dbReference>
<reference evidence="5 6" key="1">
    <citation type="journal article" date="2017" name="Elife">
        <title>Extensive horizontal gene transfer in cheese-associated bacteria.</title>
        <authorList>
            <person name="Bonham K.S."/>
            <person name="Wolfe B.E."/>
            <person name="Dutton R.J."/>
        </authorList>
    </citation>
    <scope>NUCLEOTIDE SEQUENCE [LARGE SCALE GENOMIC DNA]</scope>
    <source>
        <strain evidence="5 6">JB196</strain>
    </source>
</reference>
<dbReference type="PROSITE" id="PS51177">
    <property type="entry name" value="LUMAZINE_BIND"/>
    <property type="match status" value="2"/>
</dbReference>
<dbReference type="GO" id="GO:0004746">
    <property type="term" value="F:riboflavin synthase activity"/>
    <property type="evidence" value="ECO:0007669"/>
    <property type="project" value="UniProtKB-UniRule"/>
</dbReference>
<dbReference type="InterPro" id="IPR017938">
    <property type="entry name" value="Riboflavin_synthase-like_b-brl"/>
</dbReference>
<dbReference type="Pfam" id="PF00677">
    <property type="entry name" value="Lum_binding"/>
    <property type="match status" value="2"/>
</dbReference>
<dbReference type="Gene3D" id="2.40.30.20">
    <property type="match status" value="2"/>
</dbReference>
<feature type="domain" description="Lumazine-binding" evidence="4">
    <location>
        <begin position="1"/>
        <end position="98"/>
    </location>
</feature>
<keyword evidence="6" id="KW-1185">Reference proteome</keyword>
<keyword evidence="1" id="KW-0677">Repeat</keyword>
<dbReference type="PIRSF" id="PIRSF000498">
    <property type="entry name" value="Riboflavin_syn_A"/>
    <property type="match status" value="1"/>
</dbReference>
<protein>
    <recommendedName>
        <fullName evidence="2">Riboflavin synthase</fullName>
        <ecNumber evidence="2">2.5.1.9</ecNumber>
    </recommendedName>
</protein>
<feature type="domain" description="Lumazine-binding" evidence="4">
    <location>
        <begin position="99"/>
        <end position="197"/>
    </location>
</feature>
<dbReference type="SUPFAM" id="SSF63380">
    <property type="entry name" value="Riboflavin synthase domain-like"/>
    <property type="match status" value="2"/>
</dbReference>
<evidence type="ECO:0000259" key="4">
    <source>
        <dbReference type="PROSITE" id="PS51177"/>
    </source>
</evidence>
<evidence type="ECO:0000313" key="5">
    <source>
        <dbReference type="EMBL" id="RCS70591.1"/>
    </source>
</evidence>
<gene>
    <name evidence="5" type="ORF">CIK83_14335</name>
</gene>
<evidence type="ECO:0000256" key="2">
    <source>
        <dbReference type="NCBIfam" id="TIGR00187"/>
    </source>
</evidence>
<dbReference type="PANTHER" id="PTHR21098:SF0">
    <property type="entry name" value="RIBOFLAVIN SYNTHASE"/>
    <property type="match status" value="1"/>
</dbReference>
<evidence type="ECO:0000313" key="6">
    <source>
        <dbReference type="Proteomes" id="UP000252479"/>
    </source>
</evidence>
<organism evidence="5 6">
    <name type="scientific">Vibrio casei</name>
    <dbReference type="NCBI Taxonomy" id="673372"/>
    <lineage>
        <taxon>Bacteria</taxon>
        <taxon>Pseudomonadati</taxon>
        <taxon>Pseudomonadota</taxon>
        <taxon>Gammaproteobacteria</taxon>
        <taxon>Vibrionales</taxon>
        <taxon>Vibrionaceae</taxon>
        <taxon>Vibrio</taxon>
    </lineage>
</organism>
<dbReference type="RefSeq" id="WP_086960113.1">
    <property type="nucleotide sequence ID" value="NZ_AP018681.1"/>
</dbReference>
<sequence length="232" mass="25663">MFTGIVQAIAIITQVSDEQGIRTFEIQFPTGFCQGVEVGASVAIDGVCLTVTDILSSEILRFDVMIKSLQITTLNTFTLGSRVNAERAAKDGAEIGGHPLSGHVDFKAMVLDVSHIEENYRIRIGIDDHWKRYIFPKGYIAINGASLTISDVDKKAGWFDVWLIPETRRMTTFEDQQSGAVLNIEIERSTQVLVDTVRDTLEENLGKWLPAIEALLEQSGVSLHDLAKPKSK</sequence>
<comment type="caution">
    <text evidence="5">The sequence shown here is derived from an EMBL/GenBank/DDBJ whole genome shotgun (WGS) entry which is preliminary data.</text>
</comment>
<evidence type="ECO:0000256" key="3">
    <source>
        <dbReference type="PROSITE-ProRule" id="PRU00524"/>
    </source>
</evidence>
<feature type="repeat" description="Lumazine-binding" evidence="3">
    <location>
        <begin position="1"/>
        <end position="98"/>
    </location>
</feature>
<dbReference type="CDD" id="cd00402">
    <property type="entry name" value="Riboflavin_synthase_like"/>
    <property type="match status" value="1"/>
</dbReference>
<dbReference type="Proteomes" id="UP000252479">
    <property type="component" value="Unassembled WGS sequence"/>
</dbReference>